<feature type="transmembrane region" description="Helical" evidence="7">
    <location>
        <begin position="442"/>
        <end position="460"/>
    </location>
</feature>
<keyword evidence="3" id="KW-1003">Cell membrane</keyword>
<dbReference type="PANTHER" id="PTHR30250">
    <property type="entry name" value="PST FAMILY PREDICTED COLANIC ACID TRANSPORTER"/>
    <property type="match status" value="1"/>
</dbReference>
<evidence type="ECO:0000256" key="2">
    <source>
        <dbReference type="ARBA" id="ARBA00007430"/>
    </source>
</evidence>
<evidence type="ECO:0000313" key="9">
    <source>
        <dbReference type="Proteomes" id="UP000050827"/>
    </source>
</evidence>
<protein>
    <submittedName>
        <fullName evidence="8">Uncharacterized protein</fullName>
    </submittedName>
</protein>
<sequence>MSLGDKIFSGMAWSAIERISIQTVQFAIGIILARILTPTEYGIIGILTVFIVISEVFIESGFSQALIQKQDRTPEDISTVFLFNILISIFFYCILWFVSPLVANFYEIDQLTQLLRVLAVTLLLNACFAVPSTLFTIKLDFKSLTKFNLTSVLISGAVAIYMAYSGYGVWALVWQTIIRSGTKSILIWFFLKWRPSLVFSKSSFKKLFSFGSNILISSLLNAVVNNIYSLLIGKYTTTQDLGYYTRGTQFTSFIQKIIKSMLGRVLLPGLSQVQDQREVLIAYYRKIIRATSVIVVPVFLLLAIVAEPLILTLLTEKWLKAVPIMQIFCFARMITLISGVNVNLLFVIGRTDLSLRQLIVKLAIRIVFFIFALKYGIIYIALAELVSTIIHFYVNTYYPGKIMSYGPFSQFKDIAPIALSGLIMGGLTFSILFFIDSNLIKLVVAPIVALPIYAMFIKAFKIEESSIMVKKTKGFFKNK</sequence>
<keyword evidence="9" id="KW-1185">Reference proteome</keyword>
<dbReference type="RefSeq" id="WP_055392995.1">
    <property type="nucleotide sequence ID" value="NZ_LCTZ01000002.1"/>
</dbReference>
<feature type="transmembrane region" description="Helical" evidence="7">
    <location>
        <begin position="41"/>
        <end position="58"/>
    </location>
</feature>
<comment type="subcellular location">
    <subcellularLocation>
        <location evidence="1">Cell membrane</location>
        <topology evidence="1">Multi-pass membrane protein</topology>
    </subcellularLocation>
</comment>
<keyword evidence="6 7" id="KW-0472">Membrane</keyword>
<dbReference type="OrthoDB" id="9770347at2"/>
<feature type="transmembrane region" description="Helical" evidence="7">
    <location>
        <begin position="79"/>
        <end position="102"/>
    </location>
</feature>
<feature type="transmembrane region" description="Helical" evidence="7">
    <location>
        <begin position="147"/>
        <end position="164"/>
    </location>
</feature>
<feature type="transmembrane region" description="Helical" evidence="7">
    <location>
        <begin position="114"/>
        <end position="135"/>
    </location>
</feature>
<evidence type="ECO:0000256" key="5">
    <source>
        <dbReference type="ARBA" id="ARBA00022989"/>
    </source>
</evidence>
<feature type="transmembrane region" description="Helical" evidence="7">
    <location>
        <begin position="287"/>
        <end position="311"/>
    </location>
</feature>
<dbReference type="AlphaFoldDB" id="A0A0Q0WV47"/>
<keyword evidence="4 7" id="KW-0812">Transmembrane</keyword>
<feature type="transmembrane region" description="Helical" evidence="7">
    <location>
        <begin position="323"/>
        <end position="346"/>
    </location>
</feature>
<evidence type="ECO:0000256" key="7">
    <source>
        <dbReference type="SAM" id="Phobius"/>
    </source>
</evidence>
<feature type="transmembrane region" description="Helical" evidence="7">
    <location>
        <begin position="12"/>
        <end position="35"/>
    </location>
</feature>
<proteinExistence type="inferred from homology"/>
<feature type="transmembrane region" description="Helical" evidence="7">
    <location>
        <begin position="414"/>
        <end position="435"/>
    </location>
</feature>
<evidence type="ECO:0000256" key="3">
    <source>
        <dbReference type="ARBA" id="ARBA00022475"/>
    </source>
</evidence>
<dbReference type="PANTHER" id="PTHR30250:SF10">
    <property type="entry name" value="LIPOPOLYSACCHARIDE BIOSYNTHESIS PROTEIN WZXC"/>
    <property type="match status" value="1"/>
</dbReference>
<dbReference type="STRING" id="346185.AAY42_05030"/>
<evidence type="ECO:0000256" key="6">
    <source>
        <dbReference type="ARBA" id="ARBA00023136"/>
    </source>
</evidence>
<accession>A0A0Q0WV47</accession>
<dbReference type="Proteomes" id="UP000050827">
    <property type="component" value="Unassembled WGS sequence"/>
</dbReference>
<evidence type="ECO:0000313" key="8">
    <source>
        <dbReference type="EMBL" id="KQC29338.1"/>
    </source>
</evidence>
<gene>
    <name evidence="8" type="ORF">AAY42_05030</name>
</gene>
<keyword evidence="5 7" id="KW-1133">Transmembrane helix</keyword>
<dbReference type="InterPro" id="IPR050833">
    <property type="entry name" value="Poly_Biosynth_Transport"/>
</dbReference>
<reference evidence="8 9" key="1">
    <citation type="submission" date="2015-04" db="EMBL/GenBank/DDBJ databases">
        <title>Complete genome of flavobacterium.</title>
        <authorList>
            <person name="Kwon Y.M."/>
            <person name="Kim S.-J."/>
        </authorList>
    </citation>
    <scope>NUCLEOTIDE SEQUENCE [LARGE SCALE GENOMIC DNA]</scope>
    <source>
        <strain evidence="8 9">DK169</strain>
    </source>
</reference>
<comment type="caution">
    <text evidence="8">The sequence shown here is derived from an EMBL/GenBank/DDBJ whole genome shotgun (WGS) entry which is preliminary data.</text>
</comment>
<dbReference type="Pfam" id="PF13440">
    <property type="entry name" value="Polysacc_synt_3"/>
    <property type="match status" value="1"/>
</dbReference>
<evidence type="ECO:0000256" key="1">
    <source>
        <dbReference type="ARBA" id="ARBA00004651"/>
    </source>
</evidence>
<feature type="transmembrane region" description="Helical" evidence="7">
    <location>
        <begin position="366"/>
        <end position="394"/>
    </location>
</feature>
<organism evidence="8 9">
    <name type="scientific">Flagellimonas eckloniae</name>
    <dbReference type="NCBI Taxonomy" id="346185"/>
    <lineage>
        <taxon>Bacteria</taxon>
        <taxon>Pseudomonadati</taxon>
        <taxon>Bacteroidota</taxon>
        <taxon>Flavobacteriia</taxon>
        <taxon>Flavobacteriales</taxon>
        <taxon>Flavobacteriaceae</taxon>
        <taxon>Flagellimonas</taxon>
    </lineage>
</organism>
<evidence type="ECO:0000256" key="4">
    <source>
        <dbReference type="ARBA" id="ARBA00022692"/>
    </source>
</evidence>
<name>A0A0Q0WV47_9FLAO</name>
<comment type="similarity">
    <text evidence="2">Belongs to the polysaccharide synthase family.</text>
</comment>
<dbReference type="GO" id="GO:0005886">
    <property type="term" value="C:plasma membrane"/>
    <property type="evidence" value="ECO:0007669"/>
    <property type="project" value="UniProtKB-SubCell"/>
</dbReference>
<dbReference type="CDD" id="cd13127">
    <property type="entry name" value="MATE_tuaB_like"/>
    <property type="match status" value="1"/>
</dbReference>
<dbReference type="EMBL" id="LCTZ01000002">
    <property type="protein sequence ID" value="KQC29338.1"/>
    <property type="molecule type" value="Genomic_DNA"/>
</dbReference>